<dbReference type="OrthoDB" id="7306095at2"/>
<dbReference type="RefSeq" id="WP_127004681.1">
    <property type="nucleotide sequence ID" value="NZ_JBNPXW010000029.1"/>
</dbReference>
<name>A0A3S0WI50_9PROT</name>
<sequence>MSTAAPLMPILLAYQGLAPHADAEAVDDLRSKQESLLARGEIADGSDLYAKALYLRDTARIDPGLISMEAVDTLVAGVLRLHGPALSEPLAPFAVAA</sequence>
<proteinExistence type="predicted"/>
<accession>A0A3S0WI50</accession>
<dbReference type="AlphaFoldDB" id="A0A3S0WI50"/>
<evidence type="ECO:0000313" key="1">
    <source>
        <dbReference type="EMBL" id="RUQ61997.1"/>
    </source>
</evidence>
<keyword evidence="2" id="KW-1185">Reference proteome</keyword>
<gene>
    <name evidence="1" type="ORF">EJ913_29395</name>
</gene>
<protein>
    <submittedName>
        <fullName evidence="1">Uncharacterized protein</fullName>
    </submittedName>
</protein>
<reference evidence="1 2" key="1">
    <citation type="submission" date="2018-12" db="EMBL/GenBank/DDBJ databases">
        <authorList>
            <person name="Yang Y."/>
        </authorList>
    </citation>
    <scope>NUCLEOTIDE SEQUENCE [LARGE SCALE GENOMIC DNA]</scope>
    <source>
        <strain evidence="1 2">GSF71</strain>
    </source>
</reference>
<comment type="caution">
    <text evidence="1">The sequence shown here is derived from an EMBL/GenBank/DDBJ whole genome shotgun (WGS) entry which is preliminary data.</text>
</comment>
<organism evidence="1 2">
    <name type="scientific">Azospirillum doebereinerae</name>
    <dbReference type="NCBI Taxonomy" id="92933"/>
    <lineage>
        <taxon>Bacteria</taxon>
        <taxon>Pseudomonadati</taxon>
        <taxon>Pseudomonadota</taxon>
        <taxon>Alphaproteobacteria</taxon>
        <taxon>Rhodospirillales</taxon>
        <taxon>Azospirillaceae</taxon>
        <taxon>Azospirillum</taxon>
    </lineage>
</organism>
<dbReference type="EMBL" id="RZIJ01000042">
    <property type="protein sequence ID" value="RUQ61997.1"/>
    <property type="molecule type" value="Genomic_DNA"/>
</dbReference>
<evidence type="ECO:0000313" key="2">
    <source>
        <dbReference type="Proteomes" id="UP000280346"/>
    </source>
</evidence>
<dbReference type="Proteomes" id="UP000280346">
    <property type="component" value="Unassembled WGS sequence"/>
</dbReference>